<gene>
    <name evidence="2" type="ORF">PBRASI_LOCUS2926</name>
</gene>
<feature type="compositionally biased region" description="Basic and acidic residues" evidence="1">
    <location>
        <begin position="41"/>
        <end position="56"/>
    </location>
</feature>
<sequence>MLSNTLFIRFISRPPSRSPPCSRSPPYSAHWSSSHHSYRGRSFERSYRSQHSRPEYEQLSTSRAHYAIIAAVRMKGITTPYHHSILR</sequence>
<organism evidence="2 3">
    <name type="scientific">Paraglomus brasilianum</name>
    <dbReference type="NCBI Taxonomy" id="144538"/>
    <lineage>
        <taxon>Eukaryota</taxon>
        <taxon>Fungi</taxon>
        <taxon>Fungi incertae sedis</taxon>
        <taxon>Mucoromycota</taxon>
        <taxon>Glomeromycotina</taxon>
        <taxon>Glomeromycetes</taxon>
        <taxon>Paraglomerales</taxon>
        <taxon>Paraglomeraceae</taxon>
        <taxon>Paraglomus</taxon>
    </lineage>
</organism>
<proteinExistence type="predicted"/>
<dbReference type="AlphaFoldDB" id="A0A9N9F367"/>
<accession>A0A9N9F367</accession>
<protein>
    <submittedName>
        <fullName evidence="2">7960_t:CDS:1</fullName>
    </submittedName>
</protein>
<evidence type="ECO:0000313" key="3">
    <source>
        <dbReference type="Proteomes" id="UP000789739"/>
    </source>
</evidence>
<feature type="region of interest" description="Disordered" evidence="1">
    <location>
        <begin position="15"/>
        <end position="58"/>
    </location>
</feature>
<evidence type="ECO:0000256" key="1">
    <source>
        <dbReference type="SAM" id="MobiDB-lite"/>
    </source>
</evidence>
<name>A0A9N9F367_9GLOM</name>
<comment type="caution">
    <text evidence="2">The sequence shown here is derived from an EMBL/GenBank/DDBJ whole genome shotgun (WGS) entry which is preliminary data.</text>
</comment>
<feature type="compositionally biased region" description="Low complexity" evidence="1">
    <location>
        <begin position="15"/>
        <end position="35"/>
    </location>
</feature>
<dbReference type="Proteomes" id="UP000789739">
    <property type="component" value="Unassembled WGS sequence"/>
</dbReference>
<keyword evidence="3" id="KW-1185">Reference proteome</keyword>
<evidence type="ECO:0000313" key="2">
    <source>
        <dbReference type="EMBL" id="CAG8507328.1"/>
    </source>
</evidence>
<dbReference type="EMBL" id="CAJVPI010000245">
    <property type="protein sequence ID" value="CAG8507328.1"/>
    <property type="molecule type" value="Genomic_DNA"/>
</dbReference>
<reference evidence="2" key="1">
    <citation type="submission" date="2021-06" db="EMBL/GenBank/DDBJ databases">
        <authorList>
            <person name="Kallberg Y."/>
            <person name="Tangrot J."/>
            <person name="Rosling A."/>
        </authorList>
    </citation>
    <scope>NUCLEOTIDE SEQUENCE</scope>
    <source>
        <strain evidence="2">BR232B</strain>
    </source>
</reference>